<dbReference type="EC" id="2.7.7.65" evidence="1"/>
<evidence type="ECO:0000256" key="1">
    <source>
        <dbReference type="ARBA" id="ARBA00012528"/>
    </source>
</evidence>
<feature type="domain" description="Response regulatory" evidence="4">
    <location>
        <begin position="135"/>
        <end position="253"/>
    </location>
</feature>
<accession>H1FWU8</accession>
<dbReference type="GO" id="GO:0052621">
    <property type="term" value="F:diguanylate cyclase activity"/>
    <property type="evidence" value="ECO:0007669"/>
    <property type="project" value="UniProtKB-EC"/>
</dbReference>
<dbReference type="Proteomes" id="UP000006431">
    <property type="component" value="Unassembled WGS sequence"/>
</dbReference>
<organism evidence="6 7">
    <name type="scientific">Sulfurimonas gotlandica (strain DSM 19862 / JCM 16533 / GD1)</name>
    <dbReference type="NCBI Taxonomy" id="929558"/>
    <lineage>
        <taxon>Bacteria</taxon>
        <taxon>Pseudomonadati</taxon>
        <taxon>Campylobacterota</taxon>
        <taxon>Epsilonproteobacteria</taxon>
        <taxon>Campylobacterales</taxon>
        <taxon>Sulfurimonadaceae</taxon>
        <taxon>Sulfurimonas</taxon>
    </lineage>
</organism>
<dbReference type="GO" id="GO:0043709">
    <property type="term" value="P:cell adhesion involved in single-species biofilm formation"/>
    <property type="evidence" value="ECO:0007669"/>
    <property type="project" value="TreeGrafter"/>
</dbReference>
<feature type="domain" description="Response regulatory" evidence="4">
    <location>
        <begin position="6"/>
        <end position="127"/>
    </location>
</feature>
<evidence type="ECO:0000259" key="4">
    <source>
        <dbReference type="PROSITE" id="PS50110"/>
    </source>
</evidence>
<accession>B6BJ09</accession>
<dbReference type="InterPro" id="IPR043128">
    <property type="entry name" value="Rev_trsase/Diguanyl_cyclase"/>
</dbReference>
<dbReference type="Pfam" id="PF00072">
    <property type="entry name" value="Response_reg"/>
    <property type="match status" value="1"/>
</dbReference>
<dbReference type="SMART" id="SM00267">
    <property type="entry name" value="GGDEF"/>
    <property type="match status" value="1"/>
</dbReference>
<comment type="catalytic activity">
    <reaction evidence="2">
        <text>2 GTP = 3',3'-c-di-GMP + 2 diphosphate</text>
        <dbReference type="Rhea" id="RHEA:24898"/>
        <dbReference type="ChEBI" id="CHEBI:33019"/>
        <dbReference type="ChEBI" id="CHEBI:37565"/>
        <dbReference type="ChEBI" id="CHEBI:58805"/>
        <dbReference type="EC" id="2.7.7.65"/>
    </reaction>
</comment>
<feature type="domain" description="GGDEF" evidence="5">
    <location>
        <begin position="296"/>
        <end position="427"/>
    </location>
</feature>
<feature type="modified residue" description="4-aspartylphosphate" evidence="3">
    <location>
        <position position="64"/>
    </location>
</feature>
<dbReference type="Pfam" id="PF00990">
    <property type="entry name" value="GGDEF"/>
    <property type="match status" value="1"/>
</dbReference>
<gene>
    <name evidence="6" type="ORF">SMGD1_2001</name>
</gene>
<dbReference type="OrthoDB" id="7323245at2"/>
<dbReference type="InterPro" id="IPR050469">
    <property type="entry name" value="Diguanylate_Cyclase"/>
</dbReference>
<dbReference type="InterPro" id="IPR001789">
    <property type="entry name" value="Sig_transdc_resp-reg_receiver"/>
</dbReference>
<proteinExistence type="predicted"/>
<dbReference type="PANTHER" id="PTHR45138">
    <property type="entry name" value="REGULATORY COMPONENTS OF SENSORY TRANSDUCTION SYSTEM"/>
    <property type="match status" value="1"/>
</dbReference>
<keyword evidence="3" id="KW-0597">Phosphoprotein</keyword>
<dbReference type="CDD" id="cd01949">
    <property type="entry name" value="GGDEF"/>
    <property type="match status" value="1"/>
</dbReference>
<evidence type="ECO:0000313" key="7">
    <source>
        <dbReference type="Proteomes" id="UP000006431"/>
    </source>
</evidence>
<protein>
    <recommendedName>
        <fullName evidence="1">diguanylate cyclase</fullName>
        <ecNumber evidence="1">2.7.7.65</ecNumber>
    </recommendedName>
</protein>
<name>B6BJ09_SULGG</name>
<dbReference type="SUPFAM" id="SSF52172">
    <property type="entry name" value="CheY-like"/>
    <property type="match status" value="2"/>
</dbReference>
<evidence type="ECO:0000259" key="5">
    <source>
        <dbReference type="PROSITE" id="PS50887"/>
    </source>
</evidence>
<dbReference type="Gene3D" id="3.30.70.270">
    <property type="match status" value="1"/>
</dbReference>
<dbReference type="SUPFAM" id="SSF55073">
    <property type="entry name" value="Nucleotide cyclase"/>
    <property type="match status" value="1"/>
</dbReference>
<dbReference type="eggNOG" id="COG3706">
    <property type="taxonomic scope" value="Bacteria"/>
</dbReference>
<reference evidence="6 7" key="1">
    <citation type="journal article" date="2012" name="Proc. Natl. Acad. Sci. U.S.A.">
        <title>Genome and physiology of a model Epsilonproteobacterium responsible for sulfide detoxification in marine oxygen depletion zones.</title>
        <authorList>
            <person name="Grote J."/>
            <person name="Schott T."/>
            <person name="Bruckner C.G."/>
            <person name="Glockner F.O."/>
            <person name="Jost G."/>
            <person name="Teeling H."/>
            <person name="Labrenz M."/>
            <person name="Jurgens K."/>
        </authorList>
    </citation>
    <scope>NUCLEOTIDE SEQUENCE [LARGE SCALE GENOMIC DNA]</scope>
    <source>
        <strain evidence="6 7">GD1</strain>
    </source>
</reference>
<dbReference type="Gene3D" id="3.40.50.2300">
    <property type="match status" value="2"/>
</dbReference>
<dbReference type="InterPro" id="IPR029787">
    <property type="entry name" value="Nucleotide_cyclase"/>
</dbReference>
<dbReference type="GO" id="GO:0005886">
    <property type="term" value="C:plasma membrane"/>
    <property type="evidence" value="ECO:0007669"/>
    <property type="project" value="TreeGrafter"/>
</dbReference>
<dbReference type="RefSeq" id="WP_008337035.1">
    <property type="nucleotide sequence ID" value="NZ_AFRZ01000001.1"/>
</dbReference>
<keyword evidence="7" id="KW-1185">Reference proteome</keyword>
<dbReference type="NCBIfam" id="TIGR00254">
    <property type="entry name" value="GGDEF"/>
    <property type="match status" value="1"/>
</dbReference>
<dbReference type="PATRIC" id="fig|929558.5.peg.1992"/>
<dbReference type="PANTHER" id="PTHR45138:SF9">
    <property type="entry name" value="DIGUANYLATE CYCLASE DGCM-RELATED"/>
    <property type="match status" value="1"/>
</dbReference>
<evidence type="ECO:0000256" key="2">
    <source>
        <dbReference type="ARBA" id="ARBA00034247"/>
    </source>
</evidence>
<dbReference type="HOGENOM" id="CLU_000445_11_28_7"/>
<dbReference type="AlphaFoldDB" id="B6BJ09"/>
<dbReference type="InterPro" id="IPR011006">
    <property type="entry name" value="CheY-like_superfamily"/>
</dbReference>
<evidence type="ECO:0000256" key="3">
    <source>
        <dbReference type="PROSITE-ProRule" id="PRU00169"/>
    </source>
</evidence>
<evidence type="ECO:0000313" key="6">
    <source>
        <dbReference type="EMBL" id="EHP30524.1"/>
    </source>
</evidence>
<dbReference type="GO" id="GO:0000160">
    <property type="term" value="P:phosphorelay signal transduction system"/>
    <property type="evidence" value="ECO:0007669"/>
    <property type="project" value="InterPro"/>
</dbReference>
<dbReference type="SMART" id="SM00448">
    <property type="entry name" value="REC"/>
    <property type="match status" value="1"/>
</dbReference>
<dbReference type="EMBL" id="AFRZ01000001">
    <property type="protein sequence ID" value="EHP30524.1"/>
    <property type="molecule type" value="Genomic_DNA"/>
</dbReference>
<dbReference type="InterPro" id="IPR000160">
    <property type="entry name" value="GGDEF_dom"/>
</dbReference>
<dbReference type="GO" id="GO:1902201">
    <property type="term" value="P:negative regulation of bacterial-type flagellum-dependent cell motility"/>
    <property type="evidence" value="ECO:0007669"/>
    <property type="project" value="TreeGrafter"/>
</dbReference>
<feature type="modified residue" description="4-aspartylphosphate" evidence="3">
    <location>
        <position position="186"/>
    </location>
</feature>
<dbReference type="FunFam" id="3.30.70.270:FF:000001">
    <property type="entry name" value="Diguanylate cyclase domain protein"/>
    <property type="match status" value="1"/>
</dbReference>
<comment type="caution">
    <text evidence="6">The sequence shown here is derived from an EMBL/GenBank/DDBJ whole genome shotgun (WGS) entry which is preliminary data.</text>
</comment>
<dbReference type="PROSITE" id="PS50887">
    <property type="entry name" value="GGDEF"/>
    <property type="match status" value="1"/>
</dbReference>
<sequence length="427" mass="48412">MKKTIKILLIDDSKTILNALESEIFRCIAGKCVHNFEILKAETFTEASKIIRKEHKDIYVAVVDLNLPDCKSGQAVLLTSTHKIPTIVLSTVDNDDVKALLLKKDVLDYTKKDSMNSIEYVSNFVKKVLRNYETTALVVDDSKVSRNAFRTDLEKLRINVLEAEDGKEALAIMDNPDNNISLILTDYNMPNMDGVELTIKLRQKYDKDVLSIIALSASEELNILSDFIKEGANDFISKPHKFEELNVRVHSNLDTLELFKQTKDLANKDFLTGSYNRRYFFESSKAILNKNQRKDKEVAVATLDIDLFKNVNDTYGHDVGDVAIQEIAIILDKTLRTSDLVARFGGEEYCILLEDISLEDTKHLFEKIRSNFENNEIKVDDISLKYTVSLGIAYGKSIDINALLKVSDEALYEAKDTGRNKVIIHNI</sequence>
<dbReference type="STRING" id="929558.SMGD1_2001"/>
<dbReference type="PROSITE" id="PS50110">
    <property type="entry name" value="RESPONSE_REGULATORY"/>
    <property type="match status" value="2"/>
</dbReference>